<dbReference type="InterPro" id="IPR010432">
    <property type="entry name" value="RDD"/>
</dbReference>
<name>A0A8J7PCG1_9BACT</name>
<sequence length="264" mass="28915">MQQPDYSISTPENVDLHLEIAGIGNRLLAQIVDGLIQLAITISLVIVALIVGAGVSAAPVDQKTKNMLYAVIALVAVLFMFFMQNLYFIIWEGAWKGQTPGKKIAEIRVIEANGQPIGWGASLIRNLLRMVDGILFMGLVVMLVDKNERRLGDMCAGTLVIRERPAQMTDSAIKVGPTAAADETLDIGRISPAEYDLLVDYLKRRGALTVNSRPSVAKQMFDHFAAKLDIPEEAAAGGQNGKVFAPYENILEKIYLSYQLRAEQ</sequence>
<evidence type="ECO:0000259" key="6">
    <source>
        <dbReference type="Pfam" id="PF06271"/>
    </source>
</evidence>
<dbReference type="PANTHER" id="PTHR38480">
    <property type="entry name" value="SLR0254 PROTEIN"/>
    <property type="match status" value="1"/>
</dbReference>
<keyword evidence="2 5" id="KW-0812">Transmembrane</keyword>
<evidence type="ECO:0000256" key="3">
    <source>
        <dbReference type="ARBA" id="ARBA00022989"/>
    </source>
</evidence>
<proteinExistence type="predicted"/>
<protein>
    <submittedName>
        <fullName evidence="7">RDD family protein</fullName>
    </submittedName>
</protein>
<feature type="transmembrane region" description="Helical" evidence="5">
    <location>
        <begin position="35"/>
        <end position="55"/>
    </location>
</feature>
<evidence type="ECO:0000313" key="7">
    <source>
        <dbReference type="EMBL" id="MBN8660431.1"/>
    </source>
</evidence>
<dbReference type="AlphaFoldDB" id="A0A8J7PCG1"/>
<comment type="caution">
    <text evidence="7">The sequence shown here is derived from an EMBL/GenBank/DDBJ whole genome shotgun (WGS) entry which is preliminary data.</text>
</comment>
<dbReference type="GO" id="GO:0016020">
    <property type="term" value="C:membrane"/>
    <property type="evidence" value="ECO:0007669"/>
    <property type="project" value="UniProtKB-SubCell"/>
</dbReference>
<keyword evidence="3 5" id="KW-1133">Transmembrane helix</keyword>
<evidence type="ECO:0000256" key="1">
    <source>
        <dbReference type="ARBA" id="ARBA00004141"/>
    </source>
</evidence>
<accession>A0A8J7PCG1</accession>
<dbReference type="Pfam" id="PF06271">
    <property type="entry name" value="RDD"/>
    <property type="match status" value="1"/>
</dbReference>
<comment type="subcellular location">
    <subcellularLocation>
        <location evidence="1">Membrane</location>
        <topology evidence="1">Multi-pass membrane protein</topology>
    </subcellularLocation>
</comment>
<organism evidence="7 8">
    <name type="scientific">Candidatus Obscuribacter phosphatis</name>
    <dbReference type="NCBI Taxonomy" id="1906157"/>
    <lineage>
        <taxon>Bacteria</taxon>
        <taxon>Bacillati</taxon>
        <taxon>Candidatus Melainabacteria</taxon>
        <taxon>Candidatus Obscuribacterales</taxon>
        <taxon>Candidatus Obscuribacteraceae</taxon>
        <taxon>Candidatus Obscuribacter</taxon>
    </lineage>
</organism>
<evidence type="ECO:0000313" key="8">
    <source>
        <dbReference type="Proteomes" id="UP000664277"/>
    </source>
</evidence>
<gene>
    <name evidence="7" type="ORF">J0M35_08730</name>
</gene>
<feature type="transmembrane region" description="Helical" evidence="5">
    <location>
        <begin position="67"/>
        <end position="90"/>
    </location>
</feature>
<evidence type="ECO:0000256" key="5">
    <source>
        <dbReference type="SAM" id="Phobius"/>
    </source>
</evidence>
<evidence type="ECO:0000256" key="4">
    <source>
        <dbReference type="ARBA" id="ARBA00023136"/>
    </source>
</evidence>
<feature type="domain" description="RDD" evidence="6">
    <location>
        <begin position="21"/>
        <end position="157"/>
    </location>
</feature>
<keyword evidence="4 5" id="KW-0472">Membrane</keyword>
<evidence type="ECO:0000256" key="2">
    <source>
        <dbReference type="ARBA" id="ARBA00022692"/>
    </source>
</evidence>
<dbReference type="PANTHER" id="PTHR38480:SF1">
    <property type="entry name" value="SLR0254 PROTEIN"/>
    <property type="match status" value="1"/>
</dbReference>
<dbReference type="EMBL" id="JAFLCK010000010">
    <property type="protein sequence ID" value="MBN8660431.1"/>
    <property type="molecule type" value="Genomic_DNA"/>
</dbReference>
<feature type="transmembrane region" description="Helical" evidence="5">
    <location>
        <begin position="127"/>
        <end position="144"/>
    </location>
</feature>
<dbReference type="Proteomes" id="UP000664277">
    <property type="component" value="Unassembled WGS sequence"/>
</dbReference>
<reference evidence="7" key="1">
    <citation type="submission" date="2021-02" db="EMBL/GenBank/DDBJ databases">
        <title>Genome-Resolved Metagenomics of a Microbial Community Performing Photosynthetic Biological Nutrient Removal.</title>
        <authorList>
            <person name="Mcdaniel E.A."/>
        </authorList>
    </citation>
    <scope>NUCLEOTIDE SEQUENCE</scope>
    <source>
        <strain evidence="7">UWPOB_OBS1</strain>
    </source>
</reference>